<organism evidence="1 2">
    <name type="scientific">Paenibacillus riograndensis SBR5</name>
    <dbReference type="NCBI Taxonomy" id="1073571"/>
    <lineage>
        <taxon>Bacteria</taxon>
        <taxon>Bacillati</taxon>
        <taxon>Bacillota</taxon>
        <taxon>Bacilli</taxon>
        <taxon>Bacillales</taxon>
        <taxon>Paenibacillaceae</taxon>
        <taxon>Paenibacillus</taxon>
        <taxon>Paenibacillus sonchi group</taxon>
    </lineage>
</organism>
<dbReference type="AlphaFoldDB" id="A0A0E4HC91"/>
<protein>
    <recommendedName>
        <fullName evidence="3">Phosphodiester glycosidase domain-containing protein</fullName>
    </recommendedName>
</protein>
<evidence type="ECO:0000313" key="1">
    <source>
        <dbReference type="EMBL" id="CQR57319.1"/>
    </source>
</evidence>
<gene>
    <name evidence="1" type="ORF">PRIO_4917</name>
</gene>
<proteinExistence type="predicted"/>
<reference evidence="2" key="1">
    <citation type="submission" date="2015-03" db="EMBL/GenBank/DDBJ databases">
        <authorList>
            <person name="Wibberg D."/>
        </authorList>
    </citation>
    <scope>NUCLEOTIDE SEQUENCE [LARGE SCALE GENOMIC DNA]</scope>
</reference>
<dbReference type="HOGENOM" id="CLU_1119316_0_0_9"/>
<evidence type="ECO:0008006" key="3">
    <source>
        <dbReference type="Google" id="ProtNLM"/>
    </source>
</evidence>
<sequence length="248" mass="27079">MGCGKMSYYFFGTADAYVTGKGYIRLRYIKTSPKNIKLTHISGTVPGSGLLGINAGYFDDNSQDVYSICIQNSSTVTSGHTYNGYYNVTSAGTKARGTLVWDDPWRTYRLQTIEAANEVTIGDPDNYWAQGGVNLFLKNDTSWNNLINSPTKGEYISDQSPNAQYNRSALLYGTSLNVYLVISEAKCSLDQFRTAIKLGIDTTNGIEGIILDGANATQMNVPDSSYSFMGGSSRKLPAMIQVVNNVPL</sequence>
<accession>A0A0E4HC91</accession>
<name>A0A0E4HC91_9BACL</name>
<dbReference type="KEGG" id="pri:PRIO_4917"/>
<dbReference type="PATRIC" id="fig|1073571.4.peg.5279"/>
<dbReference type="EMBL" id="LN831776">
    <property type="protein sequence ID" value="CQR57319.1"/>
    <property type="molecule type" value="Genomic_DNA"/>
</dbReference>
<dbReference type="Proteomes" id="UP000033163">
    <property type="component" value="Chromosome I"/>
</dbReference>
<evidence type="ECO:0000313" key="2">
    <source>
        <dbReference type="Proteomes" id="UP000033163"/>
    </source>
</evidence>